<dbReference type="InterPro" id="IPR014910">
    <property type="entry name" value="YdhR"/>
</dbReference>
<dbReference type="Gene3D" id="3.30.70.100">
    <property type="match status" value="1"/>
</dbReference>
<dbReference type="Proteomes" id="UP000315534">
    <property type="component" value="Unassembled WGS sequence"/>
</dbReference>
<dbReference type="PANTHER" id="PTHR39169">
    <property type="match status" value="1"/>
</dbReference>
<dbReference type="SUPFAM" id="SSF54909">
    <property type="entry name" value="Dimeric alpha+beta barrel"/>
    <property type="match status" value="1"/>
</dbReference>
<protein>
    <recommendedName>
        <fullName evidence="3">Monooxygenase</fullName>
    </recommendedName>
</protein>
<dbReference type="InterPro" id="IPR011008">
    <property type="entry name" value="Dimeric_a/b-barrel"/>
</dbReference>
<gene>
    <name evidence="1" type="ORF">E3J38_02240</name>
</gene>
<evidence type="ECO:0008006" key="3">
    <source>
        <dbReference type="Google" id="ProtNLM"/>
    </source>
</evidence>
<comment type="caution">
    <text evidence="1">The sequence shown here is derived from an EMBL/GenBank/DDBJ whole genome shotgun (WGS) entry which is preliminary data.</text>
</comment>
<dbReference type="EMBL" id="SOIP01000137">
    <property type="protein sequence ID" value="TET82383.1"/>
    <property type="molecule type" value="Genomic_DNA"/>
</dbReference>
<dbReference type="AlphaFoldDB" id="A0A523XSV4"/>
<evidence type="ECO:0000313" key="1">
    <source>
        <dbReference type="EMBL" id="TET82383.1"/>
    </source>
</evidence>
<sequence>MSAKLMQLNFKFSVSKDEYEQAVSPLAEKFAAVEGLRWKIWMMNEADGEAGGIYLFNDEASLKAFLEGPLVAQVTSHPALSDFSVKQFDAMEKLTAITRGPV</sequence>
<reference evidence="1 2" key="1">
    <citation type="submission" date="2019-03" db="EMBL/GenBank/DDBJ databases">
        <title>Metabolic potential of uncultured bacteria and archaea associated with petroleum seepage in deep-sea sediments.</title>
        <authorList>
            <person name="Dong X."/>
            <person name="Hubert C."/>
        </authorList>
    </citation>
    <scope>NUCLEOTIDE SEQUENCE [LARGE SCALE GENOMIC DNA]</scope>
    <source>
        <strain evidence="1">E29_bin36</strain>
    </source>
</reference>
<proteinExistence type="predicted"/>
<dbReference type="Pfam" id="PF08803">
    <property type="entry name" value="ydhR"/>
    <property type="match status" value="1"/>
</dbReference>
<evidence type="ECO:0000313" key="2">
    <source>
        <dbReference type="Proteomes" id="UP000315534"/>
    </source>
</evidence>
<name>A0A523XSV4_UNCT6</name>
<organism evidence="1 2">
    <name type="scientific">candidate division TA06 bacterium</name>
    <dbReference type="NCBI Taxonomy" id="2250710"/>
    <lineage>
        <taxon>Bacteria</taxon>
        <taxon>Bacteria division TA06</taxon>
    </lineage>
</organism>
<accession>A0A523XSV4</accession>
<dbReference type="PANTHER" id="PTHR39169:SF1">
    <property type="entry name" value="MONOOXYGENASE YDHR-RELATED"/>
    <property type="match status" value="1"/>
</dbReference>